<accession>A0AAN7VMN3</accession>
<dbReference type="AlphaFoldDB" id="A0AAN7VMN3"/>
<evidence type="ECO:0000313" key="2">
    <source>
        <dbReference type="Proteomes" id="UP001329430"/>
    </source>
</evidence>
<sequence>MRSMEKMPSQDLNSTDRLSEFSIVIEDFDSAKNTSKDDCLVQEVPVYPRTPRPYTRQTSDATIRKILEEAEHRKHEFWKLIDEHSAVVESLKKMEQLENNGSICKTTPEAASIRT</sequence>
<name>A0AAN7VMN3_9COLE</name>
<proteinExistence type="predicted"/>
<dbReference type="EMBL" id="JAVRBK010000002">
    <property type="protein sequence ID" value="KAK5647548.1"/>
    <property type="molecule type" value="Genomic_DNA"/>
</dbReference>
<protein>
    <submittedName>
        <fullName evidence="1">Uncharacterized protein</fullName>
    </submittedName>
</protein>
<organism evidence="1 2">
    <name type="scientific">Pyrocoelia pectoralis</name>
    <dbReference type="NCBI Taxonomy" id="417401"/>
    <lineage>
        <taxon>Eukaryota</taxon>
        <taxon>Metazoa</taxon>
        <taxon>Ecdysozoa</taxon>
        <taxon>Arthropoda</taxon>
        <taxon>Hexapoda</taxon>
        <taxon>Insecta</taxon>
        <taxon>Pterygota</taxon>
        <taxon>Neoptera</taxon>
        <taxon>Endopterygota</taxon>
        <taxon>Coleoptera</taxon>
        <taxon>Polyphaga</taxon>
        <taxon>Elateriformia</taxon>
        <taxon>Elateroidea</taxon>
        <taxon>Lampyridae</taxon>
        <taxon>Lampyrinae</taxon>
        <taxon>Pyrocoelia</taxon>
    </lineage>
</organism>
<reference evidence="1 2" key="1">
    <citation type="journal article" date="2024" name="Insects">
        <title>An Improved Chromosome-Level Genome Assembly of the Firefly Pyrocoelia pectoralis.</title>
        <authorList>
            <person name="Fu X."/>
            <person name="Meyer-Rochow V.B."/>
            <person name="Ballantyne L."/>
            <person name="Zhu X."/>
        </authorList>
    </citation>
    <scope>NUCLEOTIDE SEQUENCE [LARGE SCALE GENOMIC DNA]</scope>
    <source>
        <strain evidence="1">XCY_ONT2</strain>
    </source>
</reference>
<gene>
    <name evidence="1" type="ORF">RI129_002440</name>
</gene>
<dbReference type="Proteomes" id="UP001329430">
    <property type="component" value="Chromosome 2"/>
</dbReference>
<evidence type="ECO:0000313" key="1">
    <source>
        <dbReference type="EMBL" id="KAK5647548.1"/>
    </source>
</evidence>
<comment type="caution">
    <text evidence="1">The sequence shown here is derived from an EMBL/GenBank/DDBJ whole genome shotgun (WGS) entry which is preliminary data.</text>
</comment>
<keyword evidence="2" id="KW-1185">Reference proteome</keyword>